<accession>A0A1E5BW40</accession>
<gene>
    <name evidence="1" type="ORF">A1OK_17585</name>
</gene>
<dbReference type="Gene3D" id="3.40.50.720">
    <property type="entry name" value="NAD(P)-binding Rossmann-like Domain"/>
    <property type="match status" value="1"/>
</dbReference>
<dbReference type="InterPro" id="IPR036291">
    <property type="entry name" value="NAD(P)-bd_dom_sf"/>
</dbReference>
<evidence type="ECO:0000313" key="2">
    <source>
        <dbReference type="Proteomes" id="UP000095039"/>
    </source>
</evidence>
<proteinExistence type="predicted"/>
<dbReference type="AlphaFoldDB" id="A0A1E5BW40"/>
<dbReference type="CDD" id="cd05325">
    <property type="entry name" value="carb_red_sniffer_like_SDR_c"/>
    <property type="match status" value="1"/>
</dbReference>
<evidence type="ECO:0000313" key="1">
    <source>
        <dbReference type="EMBL" id="OEE57435.1"/>
    </source>
</evidence>
<dbReference type="InterPro" id="IPR002347">
    <property type="entry name" value="SDR_fam"/>
</dbReference>
<reference evidence="1 2" key="1">
    <citation type="journal article" date="2012" name="Science">
        <title>Ecological populations of bacteria act as socially cohesive units of antibiotic production and resistance.</title>
        <authorList>
            <person name="Cordero O.X."/>
            <person name="Wildschutte H."/>
            <person name="Kirkup B."/>
            <person name="Proehl S."/>
            <person name="Ngo L."/>
            <person name="Hussain F."/>
            <person name="Le Roux F."/>
            <person name="Mincer T."/>
            <person name="Polz M.F."/>
        </authorList>
    </citation>
    <scope>NUCLEOTIDE SEQUENCE [LARGE SCALE GENOMIC DNA]</scope>
    <source>
        <strain evidence="1 2">FF-454</strain>
    </source>
</reference>
<sequence>MNTVLVTGATRGIGLELVKQFLENGNQVFATYRGHTPPDALNALLSTNQLSLRPLQVTDEKSIAELVTILDGIAIDILINNAGSIGPVNQSYQDMDAKGWAEAFRVNTIAPLMVTSALIPNLAISDSPRVITISSQMGSLHRESVGMHAYRSSKAAVNKVMQVLALELKEKGIIVCPVHPGWVRTDMGGDDAEISAKESAQGIVALTSQLTLADTGKFLTWEGKEHAW</sequence>
<comment type="caution">
    <text evidence="1">The sequence shown here is derived from an EMBL/GenBank/DDBJ whole genome shotgun (WGS) entry which is preliminary data.</text>
</comment>
<dbReference type="InterPro" id="IPR052184">
    <property type="entry name" value="SDR_enzymes"/>
</dbReference>
<dbReference type="EMBL" id="AJWN02000109">
    <property type="protein sequence ID" value="OEE57435.1"/>
    <property type="molecule type" value="Genomic_DNA"/>
</dbReference>
<dbReference type="PANTHER" id="PTHR45458">
    <property type="entry name" value="SHORT-CHAIN DEHYDROGENASE/REDUCTASE SDR"/>
    <property type="match status" value="1"/>
</dbReference>
<dbReference type="SUPFAM" id="SSF51735">
    <property type="entry name" value="NAD(P)-binding Rossmann-fold domains"/>
    <property type="match status" value="1"/>
</dbReference>
<dbReference type="PANTHER" id="PTHR45458:SF1">
    <property type="entry name" value="SHORT CHAIN DEHYDROGENASE"/>
    <property type="match status" value="1"/>
</dbReference>
<dbReference type="RefSeq" id="WP_016958325.1">
    <property type="nucleotide sequence ID" value="NZ_AJWN02000109.1"/>
</dbReference>
<dbReference type="GO" id="GO:0016616">
    <property type="term" value="F:oxidoreductase activity, acting on the CH-OH group of donors, NAD or NADP as acceptor"/>
    <property type="evidence" value="ECO:0007669"/>
    <property type="project" value="TreeGrafter"/>
</dbReference>
<dbReference type="Proteomes" id="UP000095039">
    <property type="component" value="Unassembled WGS sequence"/>
</dbReference>
<name>A0A1E5BW40_9GAMM</name>
<keyword evidence="2" id="KW-1185">Reference proteome</keyword>
<dbReference type="Pfam" id="PF00106">
    <property type="entry name" value="adh_short"/>
    <property type="match status" value="1"/>
</dbReference>
<organism evidence="1 2">
    <name type="scientific">Enterovibrio norvegicus FF-454</name>
    <dbReference type="NCBI Taxonomy" id="1185651"/>
    <lineage>
        <taxon>Bacteria</taxon>
        <taxon>Pseudomonadati</taxon>
        <taxon>Pseudomonadota</taxon>
        <taxon>Gammaproteobacteria</taxon>
        <taxon>Vibrionales</taxon>
        <taxon>Vibrionaceae</taxon>
        <taxon>Enterovibrio</taxon>
    </lineage>
</organism>
<protein>
    <submittedName>
        <fullName evidence="1">Short chain dehydrogenase</fullName>
    </submittedName>
</protein>
<dbReference type="PRINTS" id="PR00081">
    <property type="entry name" value="GDHRDH"/>
</dbReference>